<dbReference type="AlphaFoldDB" id="A0A5N5EDC1"/>
<name>A0A5N5EDC1_9ACTN</name>
<proteinExistence type="predicted"/>
<dbReference type="EMBL" id="VYUA01000050">
    <property type="protein sequence ID" value="KAB2588397.1"/>
    <property type="molecule type" value="Genomic_DNA"/>
</dbReference>
<protein>
    <submittedName>
        <fullName evidence="1">Uncharacterized protein</fullName>
    </submittedName>
</protein>
<keyword evidence="2" id="KW-1185">Reference proteome</keyword>
<organism evidence="1 2">
    <name type="scientific">Streptomyces arboris</name>
    <dbReference type="NCBI Taxonomy" id="2600619"/>
    <lineage>
        <taxon>Bacteria</taxon>
        <taxon>Bacillati</taxon>
        <taxon>Actinomycetota</taxon>
        <taxon>Actinomycetes</taxon>
        <taxon>Kitasatosporales</taxon>
        <taxon>Streptomycetaceae</taxon>
        <taxon>Streptomyces</taxon>
    </lineage>
</organism>
<evidence type="ECO:0000313" key="1">
    <source>
        <dbReference type="EMBL" id="KAB2588397.1"/>
    </source>
</evidence>
<sequence length="79" mass="9101">MSAGRPLTKAERKKMNRAEHERKIKQDLIAQHGNDLGTFYYWLRIANIRGTQAYRDGSTEFIREVALALHNVYSRHSGG</sequence>
<gene>
    <name evidence="1" type="ORF">F5983_32670</name>
</gene>
<dbReference type="RefSeq" id="WP_107430020.1">
    <property type="nucleotide sequence ID" value="NZ_VYUA01000050.1"/>
</dbReference>
<accession>A0A5N5EDC1</accession>
<reference evidence="1 2" key="1">
    <citation type="submission" date="2019-09" db="EMBL/GenBank/DDBJ databases">
        <authorList>
            <person name="Liu P."/>
        </authorList>
    </citation>
    <scope>NUCLEOTIDE SEQUENCE [LARGE SCALE GENOMIC DNA]</scope>
    <source>
        <strain evidence="1 2">TRM68085</strain>
    </source>
</reference>
<dbReference type="Proteomes" id="UP000326907">
    <property type="component" value="Unassembled WGS sequence"/>
</dbReference>
<comment type="caution">
    <text evidence="1">The sequence shown here is derived from an EMBL/GenBank/DDBJ whole genome shotgun (WGS) entry which is preliminary data.</text>
</comment>
<evidence type="ECO:0000313" key="2">
    <source>
        <dbReference type="Proteomes" id="UP000326907"/>
    </source>
</evidence>